<reference evidence="2 3" key="1">
    <citation type="journal article" date="2015" name="Nature">
        <title>rRNA introns, odd ribosomes, and small enigmatic genomes across a large radiation of phyla.</title>
        <authorList>
            <person name="Brown C.T."/>
            <person name="Hug L.A."/>
            <person name="Thomas B.C."/>
            <person name="Sharon I."/>
            <person name="Castelle C.J."/>
            <person name="Singh A."/>
            <person name="Wilkins M.J."/>
            <person name="Williams K.H."/>
            <person name="Banfield J.F."/>
        </authorList>
    </citation>
    <scope>NUCLEOTIDE SEQUENCE [LARGE SCALE GENOMIC DNA]</scope>
</reference>
<gene>
    <name evidence="2" type="ORF">UV06_C0015G0003</name>
</gene>
<comment type="caution">
    <text evidence="2">The sequence shown here is derived from an EMBL/GenBank/DDBJ whole genome shotgun (WGS) entry which is preliminary data.</text>
</comment>
<feature type="domain" description="Trigger factor ribosome-binding bacterial" evidence="1">
    <location>
        <begin position="32"/>
        <end position="175"/>
    </location>
</feature>
<dbReference type="GO" id="GO:0006457">
    <property type="term" value="P:protein folding"/>
    <property type="evidence" value="ECO:0007669"/>
    <property type="project" value="InterPro"/>
</dbReference>
<dbReference type="Proteomes" id="UP000033854">
    <property type="component" value="Unassembled WGS sequence"/>
</dbReference>
<dbReference type="Gene3D" id="3.30.70.1050">
    <property type="entry name" value="Trigger factor ribosome-binding domain"/>
    <property type="match status" value="1"/>
</dbReference>
<dbReference type="GO" id="GO:0003755">
    <property type="term" value="F:peptidyl-prolyl cis-trans isomerase activity"/>
    <property type="evidence" value="ECO:0007669"/>
    <property type="project" value="UniProtKB-KW"/>
</dbReference>
<dbReference type="InterPro" id="IPR036611">
    <property type="entry name" value="Trigger_fac_ribosome-bd_sf"/>
</dbReference>
<organism evidence="2 3">
    <name type="scientific">Candidatus Collierbacteria bacterium GW2011_GWA2_42_17</name>
    <dbReference type="NCBI Taxonomy" id="1618378"/>
    <lineage>
        <taxon>Bacteria</taxon>
        <taxon>Candidatus Collieribacteriota</taxon>
    </lineage>
</organism>
<dbReference type="Pfam" id="PF05697">
    <property type="entry name" value="Trigger_N"/>
    <property type="match status" value="1"/>
</dbReference>
<dbReference type="GO" id="GO:0015031">
    <property type="term" value="P:protein transport"/>
    <property type="evidence" value="ECO:0007669"/>
    <property type="project" value="InterPro"/>
</dbReference>
<name>A0A0G0Z0Q3_9BACT</name>
<dbReference type="SUPFAM" id="SSF102735">
    <property type="entry name" value="Trigger factor ribosome-binding domain"/>
    <property type="match status" value="1"/>
</dbReference>
<dbReference type="InterPro" id="IPR037041">
    <property type="entry name" value="Trigger_fac_C_sf"/>
</dbReference>
<dbReference type="Gene3D" id="1.10.3120.10">
    <property type="entry name" value="Trigger factor, C-terminal domain"/>
    <property type="match status" value="1"/>
</dbReference>
<dbReference type="EMBL" id="LCDA01000015">
    <property type="protein sequence ID" value="KKS42360.1"/>
    <property type="molecule type" value="Genomic_DNA"/>
</dbReference>
<sequence length="297" mass="33277">MVDTIGLGPIALKSVEVQVLSSAQNKDIIPIMKLTVKEIKNNTAHVEAVLTEAEVASEKEHAVDELISTVTVKGFRQGKAPKSIAAEHVDPDKLSNHILSHVLNNVVTNALKENKYQLLGRPVLENIDSKENKGWVIKLSLPLFPEINVENYQKLFTKTKSKGAKPKTEEEKVEKIYQTLLDNIKVEIPESVVEEEVNYSLERLEAQAKTLNLTLENYLKAVKKTIDQVKSEYSKRAEESIKLDLILLEIAKIEKIDTTTQEVEEVAKAGGVPENQLGQLKTIINRRKTIEILLKLC</sequence>
<evidence type="ECO:0000259" key="1">
    <source>
        <dbReference type="Pfam" id="PF05697"/>
    </source>
</evidence>
<dbReference type="AlphaFoldDB" id="A0A0G0Z0Q3"/>
<proteinExistence type="predicted"/>
<dbReference type="InterPro" id="IPR027304">
    <property type="entry name" value="Trigger_fact/SurA_dom_sf"/>
</dbReference>
<accession>A0A0G0Z0Q3</accession>
<protein>
    <submittedName>
        <fullName evidence="2">Trigger factor</fullName>
    </submittedName>
</protein>
<dbReference type="SUPFAM" id="SSF109998">
    <property type="entry name" value="Triger factor/SurA peptide-binding domain-like"/>
    <property type="match status" value="1"/>
</dbReference>
<evidence type="ECO:0000313" key="3">
    <source>
        <dbReference type="Proteomes" id="UP000033854"/>
    </source>
</evidence>
<dbReference type="InterPro" id="IPR008881">
    <property type="entry name" value="Trigger_fac_ribosome-bd_bac"/>
</dbReference>
<evidence type="ECO:0000313" key="2">
    <source>
        <dbReference type="EMBL" id="KKS42360.1"/>
    </source>
</evidence>